<dbReference type="AlphaFoldDB" id="A0A450YPX9"/>
<sequence length="78" mass="9223">MFEYDKDTVYALLEENKRFQELYAHHGKLKARIRDIEAGIYPLDRLSLGMLKKEKLLAKDRMAAIIARYHRRNSQVGD</sequence>
<dbReference type="EMBL" id="CAADFT010000024">
    <property type="protein sequence ID" value="VFK43320.1"/>
    <property type="molecule type" value="Genomic_DNA"/>
</dbReference>
<evidence type="ECO:0000313" key="1">
    <source>
        <dbReference type="EMBL" id="VFK43320.1"/>
    </source>
</evidence>
<dbReference type="EMBL" id="CAADFW010000020">
    <property type="protein sequence ID" value="VFK57736.1"/>
    <property type="molecule type" value="Genomic_DNA"/>
</dbReference>
<dbReference type="Gene3D" id="6.10.280.50">
    <property type="match status" value="1"/>
</dbReference>
<evidence type="ECO:0000313" key="3">
    <source>
        <dbReference type="EMBL" id="VFK57736.1"/>
    </source>
</evidence>
<gene>
    <name evidence="2" type="ORF">BECKTC1821D_GA0114238_10172</name>
    <name evidence="1" type="ORF">BECKTC1821E_GA0114239_102437</name>
    <name evidence="3" type="ORF">BECKTC1821F_GA0114240_10202</name>
</gene>
<protein>
    <recommendedName>
        <fullName evidence="4">DUF465 domain-containing protein</fullName>
    </recommendedName>
</protein>
<name>A0A450YPX9_9GAMM</name>
<proteinExistence type="predicted"/>
<organism evidence="2">
    <name type="scientific">Candidatus Kentrum sp. TC</name>
    <dbReference type="NCBI Taxonomy" id="2126339"/>
    <lineage>
        <taxon>Bacteria</taxon>
        <taxon>Pseudomonadati</taxon>
        <taxon>Pseudomonadota</taxon>
        <taxon>Gammaproteobacteria</taxon>
        <taxon>Candidatus Kentrum</taxon>
    </lineage>
</organism>
<evidence type="ECO:0008006" key="4">
    <source>
        <dbReference type="Google" id="ProtNLM"/>
    </source>
</evidence>
<evidence type="ECO:0000313" key="2">
    <source>
        <dbReference type="EMBL" id="VFK43594.1"/>
    </source>
</evidence>
<reference evidence="2" key="1">
    <citation type="submission" date="2019-02" db="EMBL/GenBank/DDBJ databases">
        <authorList>
            <person name="Gruber-Vodicka R. H."/>
            <person name="Seah K. B. B."/>
        </authorList>
    </citation>
    <scope>NUCLEOTIDE SEQUENCE</scope>
    <source>
        <strain evidence="2">BECK_BZ123</strain>
        <strain evidence="1">BECK_BZ125</strain>
        <strain evidence="3">BECK_BZ126</strain>
    </source>
</reference>
<accession>A0A450YPX9</accession>
<dbReference type="Pfam" id="PF04325">
    <property type="entry name" value="DUF465"/>
    <property type="match status" value="1"/>
</dbReference>
<dbReference type="InterPro" id="IPR007420">
    <property type="entry name" value="DUF465"/>
</dbReference>
<dbReference type="InterPro" id="IPR038444">
    <property type="entry name" value="DUF465_sf"/>
</dbReference>
<dbReference type="EMBL" id="CAADFS010000017">
    <property type="protein sequence ID" value="VFK43594.1"/>
    <property type="molecule type" value="Genomic_DNA"/>
</dbReference>